<dbReference type="AlphaFoldDB" id="A0A0G0GLF6"/>
<proteinExistence type="predicted"/>
<keyword evidence="1" id="KW-0547">Nucleotide-binding</keyword>
<dbReference type="SUPFAM" id="SSF100934">
    <property type="entry name" value="Heat shock protein 70kD (HSP70), C-terminal subdomain"/>
    <property type="match status" value="1"/>
</dbReference>
<dbReference type="Proteomes" id="UP000034701">
    <property type="component" value="Unassembled WGS sequence"/>
</dbReference>
<dbReference type="GO" id="GO:0140662">
    <property type="term" value="F:ATP-dependent protein folding chaperone"/>
    <property type="evidence" value="ECO:0007669"/>
    <property type="project" value="InterPro"/>
</dbReference>
<gene>
    <name evidence="4" type="ORF">US45_C0036G0008</name>
</gene>
<evidence type="ECO:0000313" key="5">
    <source>
        <dbReference type="Proteomes" id="UP000034701"/>
    </source>
</evidence>
<dbReference type="GO" id="GO:0005524">
    <property type="term" value="F:ATP binding"/>
    <property type="evidence" value="ECO:0007669"/>
    <property type="project" value="UniProtKB-KW"/>
</dbReference>
<reference evidence="4 5" key="1">
    <citation type="journal article" date="2015" name="Nature">
        <title>rRNA introns, odd ribosomes, and small enigmatic genomes across a large radiation of phyla.</title>
        <authorList>
            <person name="Brown C.T."/>
            <person name="Hug L.A."/>
            <person name="Thomas B.C."/>
            <person name="Sharon I."/>
            <person name="Castelle C.J."/>
            <person name="Singh A."/>
            <person name="Wilkins M.J."/>
            <person name="Williams K.H."/>
            <person name="Banfield J.F."/>
        </authorList>
    </citation>
    <scope>NUCLEOTIDE SEQUENCE [LARGE SCALE GENOMIC DNA]</scope>
</reference>
<feature type="region of interest" description="Disordered" evidence="3">
    <location>
        <begin position="50"/>
        <end position="102"/>
    </location>
</feature>
<evidence type="ECO:0000256" key="1">
    <source>
        <dbReference type="ARBA" id="ARBA00022741"/>
    </source>
</evidence>
<dbReference type="EMBL" id="LBTA01000036">
    <property type="protein sequence ID" value="KKQ31938.1"/>
    <property type="molecule type" value="Genomic_DNA"/>
</dbReference>
<organism evidence="4 5">
    <name type="scientific">Candidatus Nomurabacteria bacterium GW2011_GWA1_37_20</name>
    <dbReference type="NCBI Taxonomy" id="1618729"/>
    <lineage>
        <taxon>Bacteria</taxon>
        <taxon>Candidatus Nomuraibacteriota</taxon>
    </lineage>
</organism>
<sequence>MIIYTAEKALKDNEAKIPAELKDSVNAKITALRGVKDGTDGEAIKKATEELSSEMSKIGEAIAKSSSASGGPDTKTPEEQNPEVKDAEFKESKDDKGEKPKK</sequence>
<comment type="caution">
    <text evidence="4">The sequence shown here is derived from an EMBL/GenBank/DDBJ whole genome shotgun (WGS) entry which is preliminary data.</text>
</comment>
<evidence type="ECO:0000313" key="4">
    <source>
        <dbReference type="EMBL" id="KKQ31938.1"/>
    </source>
</evidence>
<dbReference type="Pfam" id="PF00012">
    <property type="entry name" value="HSP70"/>
    <property type="match status" value="1"/>
</dbReference>
<protein>
    <submittedName>
        <fullName evidence="4">Chaperone protein DnaK</fullName>
    </submittedName>
</protein>
<feature type="compositionally biased region" description="Basic and acidic residues" evidence="3">
    <location>
        <begin position="75"/>
        <end position="102"/>
    </location>
</feature>
<evidence type="ECO:0000256" key="2">
    <source>
        <dbReference type="ARBA" id="ARBA00022840"/>
    </source>
</evidence>
<dbReference type="InterPro" id="IPR029048">
    <property type="entry name" value="HSP70_C_sf"/>
</dbReference>
<dbReference type="Gene3D" id="1.20.1270.10">
    <property type="match status" value="1"/>
</dbReference>
<keyword evidence="2" id="KW-0067">ATP-binding</keyword>
<dbReference type="InterPro" id="IPR013126">
    <property type="entry name" value="Hsp_70_fam"/>
</dbReference>
<name>A0A0G0GLF6_9BACT</name>
<accession>A0A0G0GLF6</accession>
<evidence type="ECO:0000256" key="3">
    <source>
        <dbReference type="SAM" id="MobiDB-lite"/>
    </source>
</evidence>